<sequence length="132" mass="13493">MRDRRLAEKIMGGIGIVIAALQAFFGFFLLIALKYSAVNAGIVKTAGMANVNGAVNSLTAFSAQAFIAGAVSFIIAAAALFMMDSKKGTLTGIMLILAGAENSVVLFAAGLPAGLILMAAGIIALLRKPCTE</sequence>
<proteinExistence type="predicted"/>
<feature type="transmembrane region" description="Helical" evidence="1">
    <location>
        <begin position="61"/>
        <end position="83"/>
    </location>
</feature>
<evidence type="ECO:0000313" key="3">
    <source>
        <dbReference type="Proteomes" id="UP000654670"/>
    </source>
</evidence>
<dbReference type="RefSeq" id="WP_188801803.1">
    <property type="nucleotide sequence ID" value="NZ_BMOK01000003.1"/>
</dbReference>
<keyword evidence="3" id="KW-1185">Reference proteome</keyword>
<organism evidence="2 3">
    <name type="scientific">Sporolactobacillus putidus</name>
    <dbReference type="NCBI Taxonomy" id="492735"/>
    <lineage>
        <taxon>Bacteria</taxon>
        <taxon>Bacillati</taxon>
        <taxon>Bacillota</taxon>
        <taxon>Bacilli</taxon>
        <taxon>Bacillales</taxon>
        <taxon>Sporolactobacillaceae</taxon>
        <taxon>Sporolactobacillus</taxon>
    </lineage>
</organism>
<dbReference type="EMBL" id="BMOK01000003">
    <property type="protein sequence ID" value="GGL46322.1"/>
    <property type="molecule type" value="Genomic_DNA"/>
</dbReference>
<accession>A0A917RZG6</accession>
<keyword evidence="1" id="KW-0472">Membrane</keyword>
<reference evidence="2" key="1">
    <citation type="journal article" date="2014" name="Int. J. Syst. Evol. Microbiol.">
        <title>Complete genome sequence of Corynebacterium casei LMG S-19264T (=DSM 44701T), isolated from a smear-ripened cheese.</title>
        <authorList>
            <consortium name="US DOE Joint Genome Institute (JGI-PGF)"/>
            <person name="Walter F."/>
            <person name="Albersmeier A."/>
            <person name="Kalinowski J."/>
            <person name="Ruckert C."/>
        </authorList>
    </citation>
    <scope>NUCLEOTIDE SEQUENCE</scope>
    <source>
        <strain evidence="2">JCM 15325</strain>
    </source>
</reference>
<dbReference type="AlphaFoldDB" id="A0A917RZG6"/>
<keyword evidence="1" id="KW-1133">Transmembrane helix</keyword>
<gene>
    <name evidence="2" type="ORF">GCM10007968_07980</name>
</gene>
<protein>
    <recommendedName>
        <fullName evidence="4">DUF4064 domain-containing protein</fullName>
    </recommendedName>
</protein>
<reference evidence="2" key="2">
    <citation type="submission" date="2020-09" db="EMBL/GenBank/DDBJ databases">
        <authorList>
            <person name="Sun Q."/>
            <person name="Ohkuma M."/>
        </authorList>
    </citation>
    <scope>NUCLEOTIDE SEQUENCE</scope>
    <source>
        <strain evidence="2">JCM 15325</strain>
    </source>
</reference>
<dbReference type="Proteomes" id="UP000654670">
    <property type="component" value="Unassembled WGS sequence"/>
</dbReference>
<keyword evidence="1" id="KW-0812">Transmembrane</keyword>
<name>A0A917RZG6_9BACL</name>
<evidence type="ECO:0008006" key="4">
    <source>
        <dbReference type="Google" id="ProtNLM"/>
    </source>
</evidence>
<evidence type="ECO:0000313" key="2">
    <source>
        <dbReference type="EMBL" id="GGL46322.1"/>
    </source>
</evidence>
<feature type="transmembrane region" description="Helical" evidence="1">
    <location>
        <begin position="12"/>
        <end position="33"/>
    </location>
</feature>
<evidence type="ECO:0000256" key="1">
    <source>
        <dbReference type="SAM" id="Phobius"/>
    </source>
</evidence>
<comment type="caution">
    <text evidence="2">The sequence shown here is derived from an EMBL/GenBank/DDBJ whole genome shotgun (WGS) entry which is preliminary data.</text>
</comment>
<feature type="transmembrane region" description="Helical" evidence="1">
    <location>
        <begin position="104"/>
        <end position="126"/>
    </location>
</feature>